<gene>
    <name evidence="2" type="ORF">NBRC111893_324</name>
</gene>
<name>A0A401FIQ3_9LACO</name>
<protein>
    <recommendedName>
        <fullName evidence="4">DUF1275 domain-containing protein</fullName>
    </recommendedName>
</protein>
<feature type="transmembrane region" description="Helical" evidence="1">
    <location>
        <begin position="137"/>
        <end position="154"/>
    </location>
</feature>
<sequence>MQTGNLILMGIHIGSREFGQAGLELFSALMFMIGVFIMRVIQQHYPNEIALKRQELTLIYEIVVFVTVAFLAPVTPKLLTSGLLSIAAAAQLQEFRVLKGKPFTSLMMTGNIRTFAESGFDFLTTGDQKARSTAGKMGIILLSFVIGAFLSGFFLPYLGAKTILISAGVLLITLIFGR</sequence>
<dbReference type="PANTHER" id="PTHR37314:SF4">
    <property type="entry name" value="UPF0700 TRANSMEMBRANE PROTEIN YOAK"/>
    <property type="match status" value="1"/>
</dbReference>
<organism evidence="2 3">
    <name type="scientific">Lentilactobacillus kosonis</name>
    <dbReference type="NCBI Taxonomy" id="2810561"/>
    <lineage>
        <taxon>Bacteria</taxon>
        <taxon>Bacillati</taxon>
        <taxon>Bacillota</taxon>
        <taxon>Bacilli</taxon>
        <taxon>Lactobacillales</taxon>
        <taxon>Lactobacillaceae</taxon>
        <taxon>Lentilactobacillus</taxon>
    </lineage>
</organism>
<evidence type="ECO:0000256" key="1">
    <source>
        <dbReference type="SAM" id="Phobius"/>
    </source>
</evidence>
<evidence type="ECO:0008006" key="4">
    <source>
        <dbReference type="Google" id="ProtNLM"/>
    </source>
</evidence>
<comment type="caution">
    <text evidence="2">The sequence shown here is derived from an EMBL/GenBank/DDBJ whole genome shotgun (WGS) entry which is preliminary data.</text>
</comment>
<accession>A0A401FIQ3</accession>
<dbReference type="InterPro" id="IPR010699">
    <property type="entry name" value="DUF1275"/>
</dbReference>
<dbReference type="Proteomes" id="UP000286974">
    <property type="component" value="Unassembled WGS sequence"/>
</dbReference>
<dbReference type="PANTHER" id="PTHR37314">
    <property type="entry name" value="SLR0142 PROTEIN"/>
    <property type="match status" value="1"/>
</dbReference>
<evidence type="ECO:0000313" key="2">
    <source>
        <dbReference type="EMBL" id="GAY72178.1"/>
    </source>
</evidence>
<keyword evidence="1" id="KW-1133">Transmembrane helix</keyword>
<feature type="transmembrane region" description="Helical" evidence="1">
    <location>
        <begin position="21"/>
        <end position="38"/>
    </location>
</feature>
<keyword evidence="1" id="KW-0812">Transmembrane</keyword>
<proteinExistence type="predicted"/>
<feature type="transmembrane region" description="Helical" evidence="1">
    <location>
        <begin position="58"/>
        <end position="75"/>
    </location>
</feature>
<dbReference type="Pfam" id="PF06912">
    <property type="entry name" value="DUF1275"/>
    <property type="match status" value="1"/>
</dbReference>
<keyword evidence="1" id="KW-0472">Membrane</keyword>
<reference evidence="2 3" key="1">
    <citation type="submission" date="2017-11" db="EMBL/GenBank/DDBJ databases">
        <title>Draft Genome Sequence of Lactobacillus curieae NBRC 111893 isolated from Koso, a Japanese sugar-Vegetable Fermented Beverage.</title>
        <authorList>
            <person name="Chiou T.Y."/>
            <person name="Oshima K."/>
            <person name="Suda W."/>
            <person name="Hattori M."/>
            <person name="Takahashi T."/>
        </authorList>
    </citation>
    <scope>NUCLEOTIDE SEQUENCE [LARGE SCALE GENOMIC DNA]</scope>
    <source>
        <strain evidence="2 3">NBRC111893</strain>
    </source>
</reference>
<evidence type="ECO:0000313" key="3">
    <source>
        <dbReference type="Proteomes" id="UP000286974"/>
    </source>
</evidence>
<dbReference type="EMBL" id="BEXA01000001">
    <property type="protein sequence ID" value="GAY72178.1"/>
    <property type="molecule type" value="Genomic_DNA"/>
</dbReference>
<keyword evidence="3" id="KW-1185">Reference proteome</keyword>
<dbReference type="AlphaFoldDB" id="A0A401FIQ3"/>